<dbReference type="InterPro" id="IPR001347">
    <property type="entry name" value="SIS_dom"/>
</dbReference>
<feature type="domain" description="SIS" evidence="2">
    <location>
        <begin position="28"/>
        <end position="171"/>
    </location>
</feature>
<comment type="similarity">
    <text evidence="1">Belongs to the SIS family. PHI subfamily.</text>
</comment>
<organism evidence="3 4">
    <name type="scientific">Gardnerella vaginalis</name>
    <dbReference type="NCBI Taxonomy" id="2702"/>
    <lineage>
        <taxon>Bacteria</taxon>
        <taxon>Bacillati</taxon>
        <taxon>Actinomycetota</taxon>
        <taxon>Actinomycetes</taxon>
        <taxon>Bifidobacteriales</taxon>
        <taxon>Bifidobacteriaceae</taxon>
        <taxon>Gardnerella</taxon>
    </lineage>
</organism>
<evidence type="ECO:0000259" key="2">
    <source>
        <dbReference type="PROSITE" id="PS51464"/>
    </source>
</evidence>
<dbReference type="SUPFAM" id="SSF53697">
    <property type="entry name" value="SIS domain"/>
    <property type="match status" value="1"/>
</dbReference>
<sequence>MNSKDVESILNELHQTFDVMNYSSIDEVIEKIKFARRIVCAGVGREGLTCRAFCMRLMHLGYSSHWIWDDTAPSISKGDVFFFTCGSGEIEHLLTVARLAKESGATLICVTGVPDSSASKLSDLTIFIPASVYKGKGDLVPTIHPMGTLWETASWIFLDSVIYAIHSSESITYEDMSYRHRNYE</sequence>
<protein>
    <submittedName>
        <fullName evidence="3">SIS domain-containing protein</fullName>
    </submittedName>
</protein>
<gene>
    <name evidence="3" type="ORF">QP372_02205</name>
</gene>
<dbReference type="GO" id="GO:1901135">
    <property type="term" value="P:carbohydrate derivative metabolic process"/>
    <property type="evidence" value="ECO:0007669"/>
    <property type="project" value="InterPro"/>
</dbReference>
<evidence type="ECO:0000256" key="1">
    <source>
        <dbReference type="ARBA" id="ARBA00009235"/>
    </source>
</evidence>
<comment type="caution">
    <text evidence="3">The sequence shown here is derived from an EMBL/GenBank/DDBJ whole genome shotgun (WGS) entry which is preliminary data.</text>
</comment>
<dbReference type="PROSITE" id="PS51464">
    <property type="entry name" value="SIS"/>
    <property type="match status" value="1"/>
</dbReference>
<dbReference type="GO" id="GO:0097367">
    <property type="term" value="F:carbohydrate derivative binding"/>
    <property type="evidence" value="ECO:0007669"/>
    <property type="project" value="InterPro"/>
</dbReference>
<dbReference type="PANTHER" id="PTHR43443">
    <property type="entry name" value="3-HEXULOSE-6-PHOSPHATE ISOMERASE"/>
    <property type="match status" value="1"/>
</dbReference>
<dbReference type="Pfam" id="PF01380">
    <property type="entry name" value="SIS"/>
    <property type="match status" value="1"/>
</dbReference>
<dbReference type="EMBL" id="JASOME010000002">
    <property type="protein sequence ID" value="MDK7063334.1"/>
    <property type="molecule type" value="Genomic_DNA"/>
</dbReference>
<dbReference type="GO" id="GO:0016853">
    <property type="term" value="F:isomerase activity"/>
    <property type="evidence" value="ECO:0007669"/>
    <property type="project" value="InterPro"/>
</dbReference>
<dbReference type="InterPro" id="IPR046348">
    <property type="entry name" value="SIS_dom_sf"/>
</dbReference>
<dbReference type="InterPro" id="IPR017552">
    <property type="entry name" value="PHI/rmpB"/>
</dbReference>
<reference evidence="3" key="1">
    <citation type="submission" date="2023-05" db="EMBL/GenBank/DDBJ databases">
        <title>Cataloging the Phylogenetic Diversity of Human Bladder Bacteria.</title>
        <authorList>
            <person name="Du J."/>
        </authorList>
    </citation>
    <scope>NUCLEOTIDE SEQUENCE</scope>
    <source>
        <strain evidence="3">UMB6789</strain>
    </source>
</reference>
<dbReference type="PANTHER" id="PTHR43443:SF1">
    <property type="entry name" value="3-HEXULOSE-6-PHOSPHATE ISOMERASE"/>
    <property type="match status" value="1"/>
</dbReference>
<evidence type="ECO:0000313" key="4">
    <source>
        <dbReference type="Proteomes" id="UP001237784"/>
    </source>
</evidence>
<dbReference type="RefSeq" id="WP_004114429.1">
    <property type="nucleotide sequence ID" value="NZ_JABUHH010000002.1"/>
</dbReference>
<dbReference type="Proteomes" id="UP001237784">
    <property type="component" value="Unassembled WGS sequence"/>
</dbReference>
<name>A0AAW6XY89_GARVA</name>
<dbReference type="Gene3D" id="3.40.50.10490">
    <property type="entry name" value="Glucose-6-phosphate isomerase like protein, domain 1"/>
    <property type="match status" value="1"/>
</dbReference>
<proteinExistence type="inferred from homology"/>
<dbReference type="AlphaFoldDB" id="A0AAW6XY89"/>
<evidence type="ECO:0000313" key="3">
    <source>
        <dbReference type="EMBL" id="MDK7063334.1"/>
    </source>
</evidence>
<dbReference type="CDD" id="cd05005">
    <property type="entry name" value="SIS_PHI"/>
    <property type="match status" value="1"/>
</dbReference>
<accession>A0AAW6XY89</accession>